<reference evidence="2 3" key="1">
    <citation type="journal article" date="2014" name="PLoS ONE">
        <title>Global Analysis of Gene Expression Profiles in Physic Nut (Jatropha curcas L.) Seedlings Exposed to Salt Stress.</title>
        <authorList>
            <person name="Zhang L."/>
            <person name="Zhang C."/>
            <person name="Wu P."/>
            <person name="Chen Y."/>
            <person name="Li M."/>
            <person name="Jiang H."/>
            <person name="Wu G."/>
        </authorList>
    </citation>
    <scope>NUCLEOTIDE SEQUENCE [LARGE SCALE GENOMIC DNA]</scope>
    <source>
        <strain evidence="3">cv. GZQX0401</strain>
        <tissue evidence="2">Young leaves</tissue>
    </source>
</reference>
<gene>
    <name evidence="2" type="ORF">JCGZ_18239</name>
</gene>
<organism evidence="2 3">
    <name type="scientific">Jatropha curcas</name>
    <name type="common">Barbados nut</name>
    <dbReference type="NCBI Taxonomy" id="180498"/>
    <lineage>
        <taxon>Eukaryota</taxon>
        <taxon>Viridiplantae</taxon>
        <taxon>Streptophyta</taxon>
        <taxon>Embryophyta</taxon>
        <taxon>Tracheophyta</taxon>
        <taxon>Spermatophyta</taxon>
        <taxon>Magnoliopsida</taxon>
        <taxon>eudicotyledons</taxon>
        <taxon>Gunneridae</taxon>
        <taxon>Pentapetalae</taxon>
        <taxon>rosids</taxon>
        <taxon>fabids</taxon>
        <taxon>Malpighiales</taxon>
        <taxon>Euphorbiaceae</taxon>
        <taxon>Crotonoideae</taxon>
        <taxon>Jatropheae</taxon>
        <taxon>Jatropha</taxon>
    </lineage>
</organism>
<name>A0A067K1T7_JATCU</name>
<evidence type="ECO:0000256" key="1">
    <source>
        <dbReference type="SAM" id="MobiDB-lite"/>
    </source>
</evidence>
<dbReference type="EMBL" id="KK914707">
    <property type="protein sequence ID" value="KDP30107.1"/>
    <property type="molecule type" value="Genomic_DNA"/>
</dbReference>
<dbReference type="AlphaFoldDB" id="A0A067K1T7"/>
<accession>A0A067K1T7</accession>
<proteinExistence type="predicted"/>
<sequence>MVQVGSGLEWSQKMLEFEDFLGIGDEASKMIQEKKSKARILQSLLAAEDAKEDAGDDKAHRNERKSYLRDRRCS</sequence>
<keyword evidence="3" id="KW-1185">Reference proteome</keyword>
<evidence type="ECO:0000313" key="2">
    <source>
        <dbReference type="EMBL" id="KDP30107.1"/>
    </source>
</evidence>
<protein>
    <submittedName>
        <fullName evidence="2">Uncharacterized protein</fullName>
    </submittedName>
</protein>
<dbReference type="Proteomes" id="UP000027138">
    <property type="component" value="Unassembled WGS sequence"/>
</dbReference>
<feature type="region of interest" description="Disordered" evidence="1">
    <location>
        <begin position="48"/>
        <end position="74"/>
    </location>
</feature>
<evidence type="ECO:0000313" key="3">
    <source>
        <dbReference type="Proteomes" id="UP000027138"/>
    </source>
</evidence>